<gene>
    <name evidence="1" type="ORF">Nepgr_024680</name>
</gene>
<reference evidence="1" key="1">
    <citation type="submission" date="2023-05" db="EMBL/GenBank/DDBJ databases">
        <title>Nepenthes gracilis genome sequencing.</title>
        <authorList>
            <person name="Fukushima K."/>
        </authorList>
    </citation>
    <scope>NUCLEOTIDE SEQUENCE</scope>
    <source>
        <strain evidence="1">SING2019-196</strain>
    </source>
</reference>
<name>A0AAD3T501_NEPGR</name>
<accession>A0AAD3T501</accession>
<comment type="caution">
    <text evidence="1">The sequence shown here is derived from an EMBL/GenBank/DDBJ whole genome shotgun (WGS) entry which is preliminary data.</text>
</comment>
<keyword evidence="2" id="KW-1185">Reference proteome</keyword>
<dbReference type="AlphaFoldDB" id="A0AAD3T501"/>
<dbReference type="EMBL" id="BSYO01000025">
    <property type="protein sequence ID" value="GMH22837.1"/>
    <property type="molecule type" value="Genomic_DNA"/>
</dbReference>
<evidence type="ECO:0000313" key="2">
    <source>
        <dbReference type="Proteomes" id="UP001279734"/>
    </source>
</evidence>
<protein>
    <submittedName>
        <fullName evidence="1">Uncharacterized protein</fullName>
    </submittedName>
</protein>
<evidence type="ECO:0000313" key="1">
    <source>
        <dbReference type="EMBL" id="GMH22837.1"/>
    </source>
</evidence>
<sequence>MMFYALPRSASVEASLVTRKVSSRHNPPGDFVKLASFPTGGMNAHMRFAPSLEENIWHKCFQWTPSADNSFCQAVFSPDRNTELHPEFAPQNEWCWSCASIGSL</sequence>
<dbReference type="Proteomes" id="UP001279734">
    <property type="component" value="Unassembled WGS sequence"/>
</dbReference>
<proteinExistence type="predicted"/>
<organism evidence="1 2">
    <name type="scientific">Nepenthes gracilis</name>
    <name type="common">Slender pitcher plant</name>
    <dbReference type="NCBI Taxonomy" id="150966"/>
    <lineage>
        <taxon>Eukaryota</taxon>
        <taxon>Viridiplantae</taxon>
        <taxon>Streptophyta</taxon>
        <taxon>Embryophyta</taxon>
        <taxon>Tracheophyta</taxon>
        <taxon>Spermatophyta</taxon>
        <taxon>Magnoliopsida</taxon>
        <taxon>eudicotyledons</taxon>
        <taxon>Gunneridae</taxon>
        <taxon>Pentapetalae</taxon>
        <taxon>Caryophyllales</taxon>
        <taxon>Nepenthaceae</taxon>
        <taxon>Nepenthes</taxon>
    </lineage>
</organism>